<evidence type="ECO:0000313" key="5">
    <source>
        <dbReference type="EMBL" id="SLM19392.1"/>
    </source>
</evidence>
<dbReference type="PROSITE" id="PS50112">
    <property type="entry name" value="PAS"/>
    <property type="match status" value="1"/>
</dbReference>
<feature type="modified residue" description="4-aspartylphosphate" evidence="1">
    <location>
        <position position="72"/>
    </location>
</feature>
<dbReference type="InterPro" id="IPR001789">
    <property type="entry name" value="Sig_transdc_resp-reg_receiver"/>
</dbReference>
<dbReference type="EMBL" id="FWDO01000005">
    <property type="protein sequence ID" value="SLM19392.1"/>
    <property type="molecule type" value="Genomic_DNA"/>
</dbReference>
<evidence type="ECO:0000256" key="1">
    <source>
        <dbReference type="PROSITE-ProRule" id="PRU00169"/>
    </source>
</evidence>
<sequence>MTILPENTDLNVLIIEDNKDDTELLVYQLKKAFKSLHYTHIQNLKEYLEALRQVAESESCTEPERHNVILSDWAVPGYDCFAALEALHKIKQIIPFIIVSGAIGEPTAVALIKAGAYDFVLKEQSSRLSYIIPKALEWAEQRKTDETQRLQIELQNKALQASPIAIAILNGQGAFEWVNQAYEMLTGWAIQELKGRYLWGFCGEVSSKNCMQVFQELKNKDIHQWEGTGTRKDGSRYHEFRQMVKLSDADNAVQQYLLIRQDITSLKQYRSRLEIDAELPLILANCQTETSIYEESASYIKRAFGIQRAGFIRIDEGGEKILRWLGDDMEESLSREGAHGTQYPVLVDGKSRAICTVDWNAIPIEGTNILISYRGSFKSHEMSEF</sequence>
<dbReference type="Pfam" id="PF08448">
    <property type="entry name" value="PAS_4"/>
    <property type="match status" value="1"/>
</dbReference>
<dbReference type="SUPFAM" id="SSF52172">
    <property type="entry name" value="CheY-like"/>
    <property type="match status" value="1"/>
</dbReference>
<dbReference type="NCBIfam" id="TIGR00229">
    <property type="entry name" value="sensory_box"/>
    <property type="match status" value="1"/>
</dbReference>
<dbReference type="GO" id="GO:0000160">
    <property type="term" value="P:phosphorelay signal transduction system"/>
    <property type="evidence" value="ECO:0007669"/>
    <property type="project" value="InterPro"/>
</dbReference>
<dbReference type="SMART" id="SM00091">
    <property type="entry name" value="PAS"/>
    <property type="match status" value="1"/>
</dbReference>
<organism evidence="5">
    <name type="scientific">uncultured spirochete</name>
    <dbReference type="NCBI Taxonomy" id="156406"/>
    <lineage>
        <taxon>Bacteria</taxon>
        <taxon>Pseudomonadati</taxon>
        <taxon>Spirochaetota</taxon>
        <taxon>Spirochaetia</taxon>
        <taxon>Spirochaetales</taxon>
        <taxon>environmental samples</taxon>
    </lineage>
</organism>
<protein>
    <submittedName>
        <fullName evidence="5">Uncharacterized protein</fullName>
    </submittedName>
</protein>
<dbReference type="InterPro" id="IPR011006">
    <property type="entry name" value="CheY-like_superfamily"/>
</dbReference>
<dbReference type="PROSITE" id="PS50113">
    <property type="entry name" value="PAC"/>
    <property type="match status" value="1"/>
</dbReference>
<dbReference type="Gene3D" id="3.40.50.2300">
    <property type="match status" value="1"/>
</dbReference>
<dbReference type="CDD" id="cd00130">
    <property type="entry name" value="PAS"/>
    <property type="match status" value="1"/>
</dbReference>
<dbReference type="InterPro" id="IPR000700">
    <property type="entry name" value="PAS-assoc_C"/>
</dbReference>
<reference evidence="5" key="1">
    <citation type="submission" date="2017-02" db="EMBL/GenBank/DDBJ databases">
        <authorList>
            <person name="Regsiter A."/>
            <person name="William W."/>
        </authorList>
    </citation>
    <scope>NUCLEOTIDE SEQUENCE</scope>
    <source>
        <strain evidence="5">BdmA 4</strain>
    </source>
</reference>
<proteinExistence type="predicted"/>
<evidence type="ECO:0000259" key="3">
    <source>
        <dbReference type="PROSITE" id="PS50112"/>
    </source>
</evidence>
<dbReference type="CDD" id="cd00156">
    <property type="entry name" value="REC"/>
    <property type="match status" value="1"/>
</dbReference>
<gene>
    <name evidence="5" type="ORF">SPIRO4BDMA_50907</name>
</gene>
<feature type="domain" description="PAC" evidence="4">
    <location>
        <begin position="223"/>
        <end position="275"/>
    </location>
</feature>
<evidence type="ECO:0000259" key="4">
    <source>
        <dbReference type="PROSITE" id="PS50113"/>
    </source>
</evidence>
<name>A0A3P3XSY6_9SPIR</name>
<dbReference type="SUPFAM" id="SSF55785">
    <property type="entry name" value="PYP-like sensor domain (PAS domain)"/>
    <property type="match status" value="1"/>
</dbReference>
<dbReference type="InterPro" id="IPR035965">
    <property type="entry name" value="PAS-like_dom_sf"/>
</dbReference>
<dbReference type="Pfam" id="PF00072">
    <property type="entry name" value="Response_reg"/>
    <property type="match status" value="1"/>
</dbReference>
<keyword evidence="1" id="KW-0597">Phosphoprotein</keyword>
<dbReference type="Gene3D" id="3.30.450.20">
    <property type="entry name" value="PAS domain"/>
    <property type="match status" value="1"/>
</dbReference>
<dbReference type="PROSITE" id="PS50110">
    <property type="entry name" value="RESPONSE_REGULATORY"/>
    <property type="match status" value="1"/>
</dbReference>
<feature type="domain" description="Response regulatory" evidence="2">
    <location>
        <begin position="11"/>
        <end position="137"/>
    </location>
</feature>
<dbReference type="InterPro" id="IPR013656">
    <property type="entry name" value="PAS_4"/>
</dbReference>
<dbReference type="SMART" id="SM00448">
    <property type="entry name" value="REC"/>
    <property type="match status" value="1"/>
</dbReference>
<evidence type="ECO:0000259" key="2">
    <source>
        <dbReference type="PROSITE" id="PS50110"/>
    </source>
</evidence>
<dbReference type="AlphaFoldDB" id="A0A3P3XSY6"/>
<feature type="domain" description="PAS" evidence="3">
    <location>
        <begin position="151"/>
        <end position="196"/>
    </location>
</feature>
<accession>A0A3P3XSY6</accession>
<dbReference type="InterPro" id="IPR000014">
    <property type="entry name" value="PAS"/>
</dbReference>